<name>A0ABQ4EIA1_9ACTN</name>
<proteinExistence type="predicted"/>
<dbReference type="Proteomes" id="UP000621500">
    <property type="component" value="Unassembled WGS sequence"/>
</dbReference>
<organism evidence="1 2">
    <name type="scientific">Plantactinospora mayteni</name>
    <dbReference type="NCBI Taxonomy" id="566021"/>
    <lineage>
        <taxon>Bacteria</taxon>
        <taxon>Bacillati</taxon>
        <taxon>Actinomycetota</taxon>
        <taxon>Actinomycetes</taxon>
        <taxon>Micromonosporales</taxon>
        <taxon>Micromonosporaceae</taxon>
        <taxon>Plantactinospora</taxon>
    </lineage>
</organism>
<comment type="caution">
    <text evidence="1">The sequence shown here is derived from an EMBL/GenBank/DDBJ whole genome shotgun (WGS) entry which is preliminary data.</text>
</comment>
<evidence type="ECO:0000313" key="2">
    <source>
        <dbReference type="Proteomes" id="UP000621500"/>
    </source>
</evidence>
<accession>A0ABQ4EIA1</accession>
<sequence length="40" mass="4159">MHAVERNERRGVAALLPGDAAIDTVSADGMTALQLPRLAA</sequence>
<evidence type="ECO:0000313" key="1">
    <source>
        <dbReference type="EMBL" id="GIG94439.1"/>
    </source>
</evidence>
<protein>
    <submittedName>
        <fullName evidence="1">Uncharacterized protein</fullName>
    </submittedName>
</protein>
<gene>
    <name evidence="1" type="ORF">Pma05_10120</name>
</gene>
<reference evidence="1 2" key="1">
    <citation type="submission" date="2021-01" db="EMBL/GenBank/DDBJ databases">
        <title>Whole genome shotgun sequence of Plantactinospora mayteni NBRC 109088.</title>
        <authorList>
            <person name="Komaki H."/>
            <person name="Tamura T."/>
        </authorList>
    </citation>
    <scope>NUCLEOTIDE SEQUENCE [LARGE SCALE GENOMIC DNA]</scope>
    <source>
        <strain evidence="1 2">NBRC 109088</strain>
    </source>
</reference>
<keyword evidence="2" id="KW-1185">Reference proteome</keyword>
<dbReference type="EMBL" id="BONX01000004">
    <property type="protein sequence ID" value="GIG94439.1"/>
    <property type="molecule type" value="Genomic_DNA"/>
</dbReference>